<name>A0A7Y2H1X7_UNCEI</name>
<proteinExistence type="predicted"/>
<dbReference type="InterPro" id="IPR011250">
    <property type="entry name" value="OMP/PagP_B-barrel"/>
</dbReference>
<feature type="chain" id="PRO_5031391637" evidence="2">
    <location>
        <begin position="31"/>
        <end position="234"/>
    </location>
</feature>
<gene>
    <name evidence="4" type="ORF">HKN21_07115</name>
</gene>
<evidence type="ECO:0000313" key="5">
    <source>
        <dbReference type="Proteomes" id="UP000547674"/>
    </source>
</evidence>
<organism evidence="4 5">
    <name type="scientific">Eiseniibacteriota bacterium</name>
    <dbReference type="NCBI Taxonomy" id="2212470"/>
    <lineage>
        <taxon>Bacteria</taxon>
        <taxon>Candidatus Eiseniibacteriota</taxon>
    </lineage>
</organism>
<sequence length="234" mass="25754">MRLALVRVLCLLSCVGALTVVLSSSALAWADPVTREEFVRNSPFESSEAPVSQDSLATAPTKPALTYVNPELAGNPYKLSEGKREFLNRLVFSPGFGRLGNEKLYAFRLGYNPNPWLGYEVSIGHNPGQAVHALFHTINAVVRVPFSGRLQPYVTGGYGMMLVYPGRLFKADPVTKNTLLGGGGVEFYIRDDVALRTEWRHVTVIGGERNSEETVTYNYGEATVGFAFYRTLGR</sequence>
<dbReference type="Pfam" id="PF13505">
    <property type="entry name" value="OMP_b-brl"/>
    <property type="match status" value="1"/>
</dbReference>
<evidence type="ECO:0000256" key="1">
    <source>
        <dbReference type="ARBA" id="ARBA00022729"/>
    </source>
</evidence>
<protein>
    <submittedName>
        <fullName evidence="4">Outer membrane beta-barrel protein</fullName>
    </submittedName>
</protein>
<keyword evidence="1 2" id="KW-0732">Signal</keyword>
<dbReference type="Proteomes" id="UP000547674">
    <property type="component" value="Unassembled WGS sequence"/>
</dbReference>
<evidence type="ECO:0000313" key="4">
    <source>
        <dbReference type="EMBL" id="NNF06514.1"/>
    </source>
</evidence>
<dbReference type="EMBL" id="JABDJR010000273">
    <property type="protein sequence ID" value="NNF06514.1"/>
    <property type="molecule type" value="Genomic_DNA"/>
</dbReference>
<dbReference type="InterPro" id="IPR027385">
    <property type="entry name" value="Beta-barrel_OMP"/>
</dbReference>
<comment type="caution">
    <text evidence="4">The sequence shown here is derived from an EMBL/GenBank/DDBJ whole genome shotgun (WGS) entry which is preliminary data.</text>
</comment>
<reference evidence="4 5" key="1">
    <citation type="submission" date="2020-03" db="EMBL/GenBank/DDBJ databases">
        <title>Metabolic flexibility allows generalist bacteria to become dominant in a frequently disturbed ecosystem.</title>
        <authorList>
            <person name="Chen Y.-J."/>
            <person name="Leung P.M."/>
            <person name="Bay S.K."/>
            <person name="Hugenholtz P."/>
            <person name="Kessler A.J."/>
            <person name="Shelley G."/>
            <person name="Waite D.W."/>
            <person name="Cook P.L."/>
            <person name="Greening C."/>
        </authorList>
    </citation>
    <scope>NUCLEOTIDE SEQUENCE [LARGE SCALE GENOMIC DNA]</scope>
    <source>
        <strain evidence="4">SS_bin_28</strain>
    </source>
</reference>
<dbReference type="AlphaFoldDB" id="A0A7Y2H1X7"/>
<feature type="signal peptide" evidence="2">
    <location>
        <begin position="1"/>
        <end position="30"/>
    </location>
</feature>
<evidence type="ECO:0000259" key="3">
    <source>
        <dbReference type="Pfam" id="PF13505"/>
    </source>
</evidence>
<dbReference type="SUPFAM" id="SSF56925">
    <property type="entry name" value="OMPA-like"/>
    <property type="match status" value="1"/>
</dbReference>
<feature type="domain" description="Outer membrane protein beta-barrel" evidence="3">
    <location>
        <begin position="104"/>
        <end position="227"/>
    </location>
</feature>
<accession>A0A7Y2H1X7</accession>
<dbReference type="Gene3D" id="2.40.160.20">
    <property type="match status" value="1"/>
</dbReference>
<evidence type="ECO:0000256" key="2">
    <source>
        <dbReference type="SAM" id="SignalP"/>
    </source>
</evidence>